<dbReference type="GO" id="GO:0000981">
    <property type="term" value="F:DNA-binding transcription factor activity, RNA polymerase II-specific"/>
    <property type="evidence" value="ECO:0007669"/>
    <property type="project" value="InterPro"/>
</dbReference>
<dbReference type="PROSITE" id="PS50048">
    <property type="entry name" value="ZN2_CY6_FUNGAL_2"/>
    <property type="match status" value="1"/>
</dbReference>
<proteinExistence type="predicted"/>
<evidence type="ECO:0000313" key="7">
    <source>
        <dbReference type="Proteomes" id="UP001239795"/>
    </source>
</evidence>
<reference evidence="6 7" key="1">
    <citation type="submission" date="2016-10" db="EMBL/GenBank/DDBJ databases">
        <title>The genome sequence of Colletotrichum fioriniae PJ7.</title>
        <authorList>
            <person name="Baroncelli R."/>
        </authorList>
    </citation>
    <scope>NUCLEOTIDE SEQUENCE [LARGE SCALE GENOMIC DNA]</scope>
    <source>
        <strain evidence="6">Col 31</strain>
    </source>
</reference>
<dbReference type="InterPro" id="IPR050613">
    <property type="entry name" value="Sec_Metabolite_Reg"/>
</dbReference>
<dbReference type="GO" id="GO:0005634">
    <property type="term" value="C:nucleus"/>
    <property type="evidence" value="ECO:0007669"/>
    <property type="project" value="UniProtKB-SubCell"/>
</dbReference>
<evidence type="ECO:0000259" key="5">
    <source>
        <dbReference type="PROSITE" id="PS50048"/>
    </source>
</evidence>
<keyword evidence="2" id="KW-0479">Metal-binding</keyword>
<dbReference type="Gene3D" id="4.10.240.10">
    <property type="entry name" value="Zn(2)-C6 fungal-type DNA-binding domain"/>
    <property type="match status" value="1"/>
</dbReference>
<accession>A0AAI9XM86</accession>
<dbReference type="PANTHER" id="PTHR31001:SF85">
    <property type="entry name" value="ZN(II)2CYS6 TRANSCRIPTION FACTOR (EUROFUNG)"/>
    <property type="match status" value="1"/>
</dbReference>
<evidence type="ECO:0000313" key="6">
    <source>
        <dbReference type="EMBL" id="KAK1455632.1"/>
    </source>
</evidence>
<protein>
    <submittedName>
        <fullName evidence="6">Fungal specific transcription factor domain-containing protein</fullName>
    </submittedName>
</protein>
<dbReference type="GO" id="GO:0006351">
    <property type="term" value="P:DNA-templated transcription"/>
    <property type="evidence" value="ECO:0007669"/>
    <property type="project" value="InterPro"/>
</dbReference>
<name>A0AAI9XM86_9PEZI</name>
<dbReference type="CDD" id="cd12148">
    <property type="entry name" value="fungal_TF_MHR"/>
    <property type="match status" value="1"/>
</dbReference>
<feature type="compositionally biased region" description="Polar residues" evidence="4">
    <location>
        <begin position="37"/>
        <end position="56"/>
    </location>
</feature>
<gene>
    <name evidence="6" type="ORF">CMEL01_04392</name>
</gene>
<keyword evidence="7" id="KW-1185">Reference proteome</keyword>
<feature type="region of interest" description="Disordered" evidence="4">
    <location>
        <begin position="100"/>
        <end position="129"/>
    </location>
</feature>
<dbReference type="PANTHER" id="PTHR31001">
    <property type="entry name" value="UNCHARACTERIZED TRANSCRIPTIONAL REGULATORY PROTEIN"/>
    <property type="match status" value="1"/>
</dbReference>
<feature type="domain" description="Zn(2)-C6 fungal-type" evidence="5">
    <location>
        <begin position="59"/>
        <end position="88"/>
    </location>
</feature>
<dbReference type="InterPro" id="IPR001138">
    <property type="entry name" value="Zn2Cys6_DnaBD"/>
</dbReference>
<comment type="caution">
    <text evidence="6">The sequence shown here is derived from an EMBL/GenBank/DDBJ whole genome shotgun (WGS) entry which is preliminary data.</text>
</comment>
<feature type="region of interest" description="Disordered" evidence="4">
    <location>
        <begin position="25"/>
        <end position="56"/>
    </location>
</feature>
<evidence type="ECO:0000256" key="2">
    <source>
        <dbReference type="ARBA" id="ARBA00022723"/>
    </source>
</evidence>
<dbReference type="SMART" id="SM00066">
    <property type="entry name" value="GAL4"/>
    <property type="match status" value="1"/>
</dbReference>
<dbReference type="InterPro" id="IPR036864">
    <property type="entry name" value="Zn2-C6_fun-type_DNA-bd_sf"/>
</dbReference>
<dbReference type="Pfam" id="PF00172">
    <property type="entry name" value="Zn_clus"/>
    <property type="match status" value="1"/>
</dbReference>
<dbReference type="GO" id="GO:0008270">
    <property type="term" value="F:zinc ion binding"/>
    <property type="evidence" value="ECO:0007669"/>
    <property type="project" value="InterPro"/>
</dbReference>
<evidence type="ECO:0000256" key="4">
    <source>
        <dbReference type="SAM" id="MobiDB-lite"/>
    </source>
</evidence>
<sequence length="607" mass="68529">MIHLRIRLAISGRDFSMALSGNSSIGLPGLTDEPDSTENLVRPTSSDPANTALSKRPRSCTTCNRRKVRCDKQNPCNHCTRHGVVCVFPSFKRGTSRLRKGLGESTQRSKASCLHHSSRSACPDQPNGNIGRGAPEELWIDRCWYLGDSPPKLLRQIEGNTVQSPLDVDGIQRQELVSLDQMVRDLLGDEKTTLLSHYRVAAEQALAKAELLSNTNLVVLQAFVLFVHCLRQSDQTRSTWNLAGLAVRMGQGLRLHYPDKRLGVSPFDLENRRRLWMSIWLLDLNLSLDYGTEPAICHEIEDACLPLNIDDSSFNETSTKLINQGQCVTVITYTLIRHELGAFIKRLLHQRKRTRLDPSLGMGLQTMDRLLAECQSTVQGKYLCHNDSENSLQWMIATSARIFFVNLPLLIYEPVLSHTSRPFLPQEIRHRLVAASNEMILCSHDLETKRAVHRRGRWFCTYLHWYAVTLLLENLADDLGCAEDSQQLWTAIEVAQTYLGSISMDRGSSRLWQSLAMDVARAQEKRGSQDLHPSMQSKTSHMELAMQPTLAAELSSEQDLERWSGTELLPMNTSPRVNRPVSVDVGITAFTNQGTDDWLDDIFWTEL</sequence>
<dbReference type="Pfam" id="PF04082">
    <property type="entry name" value="Fungal_trans"/>
    <property type="match status" value="1"/>
</dbReference>
<dbReference type="InterPro" id="IPR007219">
    <property type="entry name" value="XnlR_reg_dom"/>
</dbReference>
<organism evidence="6 7">
    <name type="scientific">Colletotrichum melonis</name>
    <dbReference type="NCBI Taxonomy" id="1209925"/>
    <lineage>
        <taxon>Eukaryota</taxon>
        <taxon>Fungi</taxon>
        <taxon>Dikarya</taxon>
        <taxon>Ascomycota</taxon>
        <taxon>Pezizomycotina</taxon>
        <taxon>Sordariomycetes</taxon>
        <taxon>Hypocreomycetidae</taxon>
        <taxon>Glomerellales</taxon>
        <taxon>Glomerellaceae</taxon>
        <taxon>Colletotrichum</taxon>
        <taxon>Colletotrichum acutatum species complex</taxon>
    </lineage>
</organism>
<comment type="subcellular location">
    <subcellularLocation>
        <location evidence="1">Nucleus</location>
    </subcellularLocation>
</comment>
<evidence type="ECO:0000256" key="3">
    <source>
        <dbReference type="ARBA" id="ARBA00023242"/>
    </source>
</evidence>
<dbReference type="AlphaFoldDB" id="A0AAI9XM86"/>
<dbReference type="CDD" id="cd00067">
    <property type="entry name" value="GAL4"/>
    <property type="match status" value="1"/>
</dbReference>
<dbReference type="SMART" id="SM00906">
    <property type="entry name" value="Fungal_trans"/>
    <property type="match status" value="1"/>
</dbReference>
<evidence type="ECO:0000256" key="1">
    <source>
        <dbReference type="ARBA" id="ARBA00004123"/>
    </source>
</evidence>
<dbReference type="EMBL" id="MLGG01000024">
    <property type="protein sequence ID" value="KAK1455632.1"/>
    <property type="molecule type" value="Genomic_DNA"/>
</dbReference>
<dbReference type="SUPFAM" id="SSF57701">
    <property type="entry name" value="Zn2/Cys6 DNA-binding domain"/>
    <property type="match status" value="1"/>
</dbReference>
<dbReference type="GO" id="GO:0003677">
    <property type="term" value="F:DNA binding"/>
    <property type="evidence" value="ECO:0007669"/>
    <property type="project" value="InterPro"/>
</dbReference>
<keyword evidence="3" id="KW-0539">Nucleus</keyword>
<dbReference type="Proteomes" id="UP001239795">
    <property type="component" value="Unassembled WGS sequence"/>
</dbReference>